<dbReference type="EMBL" id="FRBC01000025">
    <property type="protein sequence ID" value="SHK93247.1"/>
    <property type="molecule type" value="Genomic_DNA"/>
</dbReference>
<feature type="transmembrane region" description="Helical" evidence="2">
    <location>
        <begin position="184"/>
        <end position="202"/>
    </location>
</feature>
<gene>
    <name evidence="3" type="ORF">SAMN05216582_12521</name>
</gene>
<evidence type="ECO:0000313" key="4">
    <source>
        <dbReference type="Proteomes" id="UP000184263"/>
    </source>
</evidence>
<evidence type="ECO:0008006" key="5">
    <source>
        <dbReference type="Google" id="ProtNLM"/>
    </source>
</evidence>
<name>A0A1M6WHQ5_SELRU</name>
<keyword evidence="2" id="KW-0472">Membrane</keyword>
<evidence type="ECO:0000256" key="2">
    <source>
        <dbReference type="SAM" id="Phobius"/>
    </source>
</evidence>
<proteinExistence type="predicted"/>
<accession>A0A1M6WHQ5</accession>
<keyword evidence="2" id="KW-0812">Transmembrane</keyword>
<dbReference type="Proteomes" id="UP000184263">
    <property type="component" value="Unassembled WGS sequence"/>
</dbReference>
<evidence type="ECO:0000313" key="3">
    <source>
        <dbReference type="EMBL" id="SHK93247.1"/>
    </source>
</evidence>
<keyword evidence="2" id="KW-1133">Transmembrane helix</keyword>
<evidence type="ECO:0000256" key="1">
    <source>
        <dbReference type="SAM" id="MobiDB-lite"/>
    </source>
</evidence>
<protein>
    <recommendedName>
        <fullName evidence="5">Fimbrial assembly protein (PilN)</fullName>
    </recommendedName>
</protein>
<feature type="region of interest" description="Disordered" evidence="1">
    <location>
        <begin position="335"/>
        <end position="359"/>
    </location>
</feature>
<organism evidence="3 4">
    <name type="scientific">Selenomonas ruminantium</name>
    <dbReference type="NCBI Taxonomy" id="971"/>
    <lineage>
        <taxon>Bacteria</taxon>
        <taxon>Bacillati</taxon>
        <taxon>Bacillota</taxon>
        <taxon>Negativicutes</taxon>
        <taxon>Selenomonadales</taxon>
        <taxon>Selenomonadaceae</taxon>
        <taxon>Selenomonas</taxon>
    </lineage>
</organism>
<dbReference type="AlphaFoldDB" id="A0A1M6WHQ5"/>
<sequence length="359" mass="40175">MLHFIWQENSWQQMDEACSLTGSEAEISRAQLADLAALELAKRGWQDVPLLYVIPEDDLLGYVFNLPPHLNAEQQTEAAFWELDDRLADKGLSATDFACICMPLAELAEGTRCVIWGVRREYLQEIKNDFASVELTIADVIAGGTAAGEKTGGAGQGVAAYLADPQRQQGFCHHPARSLAAGRLVSGCLLLLFFPLLLWLAFDVYDYEQAQNAACMQREELNRLRPEKQEMEEAVAQRRCVEEREQLWRSLQDTSTSWYSLLVHLGMDTCEGVFLTGFTVTDDGRCLRLNGQAVTYDALAEFIGCIEKDPDIFPHGVRLEDSALRKGTDEKRERIDFSLVANEGQENDGADDNRETKSL</sequence>
<reference evidence="3 4" key="1">
    <citation type="submission" date="2016-11" db="EMBL/GenBank/DDBJ databases">
        <authorList>
            <person name="Jaros S."/>
            <person name="Januszkiewicz K."/>
            <person name="Wedrychowicz H."/>
        </authorList>
    </citation>
    <scope>NUCLEOTIDE SEQUENCE [LARGE SCALE GENOMIC DNA]</scope>
    <source>
        <strain evidence="3 4">HD4</strain>
    </source>
</reference>